<evidence type="ECO:0000313" key="2">
    <source>
        <dbReference type="Proteomes" id="UP000734854"/>
    </source>
</evidence>
<evidence type="ECO:0000313" key="1">
    <source>
        <dbReference type="EMBL" id="KAG6470201.1"/>
    </source>
</evidence>
<comment type="caution">
    <text evidence="1">The sequence shown here is derived from an EMBL/GenBank/DDBJ whole genome shotgun (WGS) entry which is preliminary data.</text>
</comment>
<organism evidence="1 2">
    <name type="scientific">Zingiber officinale</name>
    <name type="common">Ginger</name>
    <name type="synonym">Amomum zingiber</name>
    <dbReference type="NCBI Taxonomy" id="94328"/>
    <lineage>
        <taxon>Eukaryota</taxon>
        <taxon>Viridiplantae</taxon>
        <taxon>Streptophyta</taxon>
        <taxon>Embryophyta</taxon>
        <taxon>Tracheophyta</taxon>
        <taxon>Spermatophyta</taxon>
        <taxon>Magnoliopsida</taxon>
        <taxon>Liliopsida</taxon>
        <taxon>Zingiberales</taxon>
        <taxon>Zingiberaceae</taxon>
        <taxon>Zingiber</taxon>
    </lineage>
</organism>
<proteinExistence type="predicted"/>
<dbReference type="AlphaFoldDB" id="A0A8J5BE22"/>
<protein>
    <recommendedName>
        <fullName evidence="3">Reverse transcriptase Ty1/copia-type domain-containing protein</fullName>
    </recommendedName>
</protein>
<evidence type="ECO:0008006" key="3">
    <source>
        <dbReference type="Google" id="ProtNLM"/>
    </source>
</evidence>
<dbReference type="Proteomes" id="UP000734854">
    <property type="component" value="Unassembled WGS sequence"/>
</dbReference>
<dbReference type="EMBL" id="JACMSC010000021">
    <property type="protein sequence ID" value="KAG6470201.1"/>
    <property type="molecule type" value="Genomic_DNA"/>
</dbReference>
<reference evidence="1 2" key="1">
    <citation type="submission" date="2020-08" db="EMBL/GenBank/DDBJ databases">
        <title>Plant Genome Project.</title>
        <authorList>
            <person name="Zhang R.-G."/>
        </authorList>
    </citation>
    <scope>NUCLEOTIDE SEQUENCE [LARGE SCALE GENOMIC DNA]</scope>
    <source>
        <tissue evidence="1">Rhizome</tissue>
    </source>
</reference>
<keyword evidence="2" id="KW-1185">Reference proteome</keyword>
<gene>
    <name evidence="1" type="ORF">ZIOFF_071261</name>
</gene>
<sequence>MGSNPIMFGKFKEAMTKEFERTEIGLMAYYLSIEVNRREVGIFNSQEGYAREILKKFKMDNSKPINIPVEYGVKLSKHDKLEKVDPTLFKSLDSRYLQLKKLARQATKEELDPNTMNMQWGWGIQSLGLMMALVGSLLSILVGSFCMEASYSHHNAIPVFLEDIEEQSYILAGSRKKGELLGGVLTELLERWCFTHVQSLAVGESTVQWCCTTVRSLTMTTGIVLGWGLLWRCINVWSLTADQMRAFTRGRSKLHLVGQGDLLRTQALKTKELVNFHRERLMPTLAQDPVGSLADGLHEEESRPMEKTGKEVNHQEKIWAILLTDNQKISATMPLQHSERKGDCMKLDFDGIVMVEALKLCLAGCFMRRNLALC</sequence>
<accession>A0A8J5BE22</accession>
<name>A0A8J5BE22_ZINOF</name>